<name>A0ABT9INR6_9MICC</name>
<evidence type="ECO:0000313" key="4">
    <source>
        <dbReference type="EMBL" id="MDP5227216.1"/>
    </source>
</evidence>
<feature type="compositionally biased region" description="Polar residues" evidence="2">
    <location>
        <begin position="334"/>
        <end position="344"/>
    </location>
</feature>
<dbReference type="InterPro" id="IPR029057">
    <property type="entry name" value="PRTase-like"/>
</dbReference>
<dbReference type="CDD" id="cd06223">
    <property type="entry name" value="PRTases_typeI"/>
    <property type="match status" value="1"/>
</dbReference>
<evidence type="ECO:0000313" key="5">
    <source>
        <dbReference type="Proteomes" id="UP001232725"/>
    </source>
</evidence>
<dbReference type="EMBL" id="JAVALS010000004">
    <property type="protein sequence ID" value="MDP5227216.1"/>
    <property type="molecule type" value="Genomic_DNA"/>
</dbReference>
<organism evidence="4 5">
    <name type="scientific">Arthrobacter horti</name>
    <dbReference type="NCBI Taxonomy" id="3068273"/>
    <lineage>
        <taxon>Bacteria</taxon>
        <taxon>Bacillati</taxon>
        <taxon>Actinomycetota</taxon>
        <taxon>Actinomycetes</taxon>
        <taxon>Micrococcales</taxon>
        <taxon>Micrococcaceae</taxon>
        <taxon>Arthrobacter</taxon>
    </lineage>
</organism>
<evidence type="ECO:0000259" key="3">
    <source>
        <dbReference type="Pfam" id="PF00156"/>
    </source>
</evidence>
<dbReference type="SUPFAM" id="SSF53271">
    <property type="entry name" value="PRTase-like"/>
    <property type="match status" value="1"/>
</dbReference>
<comment type="caution">
    <text evidence="4">The sequence shown here is derived from an EMBL/GenBank/DDBJ whole genome shotgun (WGS) entry which is preliminary data.</text>
</comment>
<dbReference type="Pfam" id="PF00156">
    <property type="entry name" value="Pribosyltran"/>
    <property type="match status" value="1"/>
</dbReference>
<evidence type="ECO:0000256" key="2">
    <source>
        <dbReference type="SAM" id="MobiDB-lite"/>
    </source>
</evidence>
<dbReference type="InterPro" id="IPR051910">
    <property type="entry name" value="ComF/GntX_DNA_util-trans"/>
</dbReference>
<feature type="region of interest" description="Disordered" evidence="2">
    <location>
        <begin position="323"/>
        <end position="344"/>
    </location>
</feature>
<protein>
    <submittedName>
        <fullName evidence="4">Phosphoribosyltransferase family protein</fullName>
    </submittedName>
</protein>
<dbReference type="PANTHER" id="PTHR47505:SF1">
    <property type="entry name" value="DNA UTILIZATION PROTEIN YHGH"/>
    <property type="match status" value="1"/>
</dbReference>
<dbReference type="PANTHER" id="PTHR47505">
    <property type="entry name" value="DNA UTILIZATION PROTEIN YHGH"/>
    <property type="match status" value="1"/>
</dbReference>
<feature type="domain" description="Phosphoribosyltransferase" evidence="3">
    <location>
        <begin position="248"/>
        <end position="293"/>
    </location>
</feature>
<accession>A0ABT9INR6</accession>
<dbReference type="Gene3D" id="3.40.50.2020">
    <property type="match status" value="1"/>
</dbReference>
<proteinExistence type="inferred from homology"/>
<evidence type="ECO:0000256" key="1">
    <source>
        <dbReference type="ARBA" id="ARBA00008007"/>
    </source>
</evidence>
<reference evidence="4 5" key="1">
    <citation type="submission" date="2023-08" db="EMBL/GenBank/DDBJ databases">
        <title>Arthrobacter horti sp. nov., isolated from forest soil.</title>
        <authorList>
            <person name="Park M."/>
        </authorList>
    </citation>
    <scope>NUCLEOTIDE SEQUENCE [LARGE SCALE GENOMIC DNA]</scope>
    <source>
        <strain evidence="4 5">YJM1</strain>
    </source>
</reference>
<dbReference type="InterPro" id="IPR000836">
    <property type="entry name" value="PRTase_dom"/>
</dbReference>
<feature type="region of interest" description="Disordered" evidence="2">
    <location>
        <begin position="1"/>
        <end position="20"/>
    </location>
</feature>
<sequence length="344" mass="35979">MSAHAPENGTTTADGRHAAGRRGLVRLREEVLAAAVALGSLVTSPECAVCGEPDTVLCPPCRSELHAECREPFRAEERAPALGALHGFRVVAAADYARAVSLAILAHKRRGHPRLARELGAILNRLLWSSWDPGPGTPPREEVWLVPVPGSGRSFRERGFDPLKLMLKHCHTGGLPPGLRSVPALAVIPVPERMMRGVLQGAGPRSVIRLLPGGAGGGAHGQKGLGAQARRRRLAGSMRLSAGFLLAHGPGTLAGRRCILVDDVLTTGATVAEAARVLSEAGASVTGAVVLASTRPPAISQEEIHEQGVNSWTGSTNVGNGYQAKKVPFDSGSERGSTVHQKAP</sequence>
<dbReference type="Proteomes" id="UP001232725">
    <property type="component" value="Unassembled WGS sequence"/>
</dbReference>
<comment type="similarity">
    <text evidence="1">Belongs to the ComF/GntX family.</text>
</comment>
<dbReference type="GO" id="GO:0016757">
    <property type="term" value="F:glycosyltransferase activity"/>
    <property type="evidence" value="ECO:0007669"/>
    <property type="project" value="UniProtKB-KW"/>
</dbReference>
<keyword evidence="4" id="KW-0808">Transferase</keyword>
<gene>
    <name evidence="4" type="ORF">Q9R02_08645</name>
</gene>
<keyword evidence="5" id="KW-1185">Reference proteome</keyword>
<keyword evidence="4" id="KW-0328">Glycosyltransferase</keyword>
<dbReference type="RefSeq" id="WP_305996263.1">
    <property type="nucleotide sequence ID" value="NZ_JAVALS010000004.1"/>
</dbReference>